<dbReference type="SUPFAM" id="SSF56281">
    <property type="entry name" value="Metallo-hydrolase/oxidoreductase"/>
    <property type="match status" value="1"/>
</dbReference>
<dbReference type="Gene3D" id="3.60.15.10">
    <property type="entry name" value="Ribonuclease Z/Hydroxyacylglutathione hydrolase-like"/>
    <property type="match status" value="1"/>
</dbReference>
<accession>A0AA39Q5C2</accession>
<feature type="domain" description="Metallo-beta-lactamase" evidence="1">
    <location>
        <begin position="63"/>
        <end position="169"/>
    </location>
</feature>
<evidence type="ECO:0000313" key="3">
    <source>
        <dbReference type="Proteomes" id="UP001175228"/>
    </source>
</evidence>
<proteinExistence type="predicted"/>
<evidence type="ECO:0000259" key="1">
    <source>
        <dbReference type="Pfam" id="PF12706"/>
    </source>
</evidence>
<dbReference type="InterPro" id="IPR001279">
    <property type="entry name" value="Metallo-B-lactamas"/>
</dbReference>
<dbReference type="InterPro" id="IPR036866">
    <property type="entry name" value="RibonucZ/Hydroxyglut_hydro"/>
</dbReference>
<gene>
    <name evidence="2" type="ORF">EDD18DRAFT_1309519</name>
</gene>
<reference evidence="2" key="1">
    <citation type="submission" date="2023-06" db="EMBL/GenBank/DDBJ databases">
        <authorList>
            <consortium name="Lawrence Berkeley National Laboratory"/>
            <person name="Ahrendt S."/>
            <person name="Sahu N."/>
            <person name="Indic B."/>
            <person name="Wong-Bajracharya J."/>
            <person name="Merenyi Z."/>
            <person name="Ke H.-M."/>
            <person name="Monk M."/>
            <person name="Kocsube S."/>
            <person name="Drula E."/>
            <person name="Lipzen A."/>
            <person name="Balint B."/>
            <person name="Henrissat B."/>
            <person name="Andreopoulos B."/>
            <person name="Martin F.M."/>
            <person name="Harder C.B."/>
            <person name="Rigling D."/>
            <person name="Ford K.L."/>
            <person name="Foster G.D."/>
            <person name="Pangilinan J."/>
            <person name="Papanicolaou A."/>
            <person name="Barry K."/>
            <person name="LaButti K."/>
            <person name="Viragh M."/>
            <person name="Koriabine M."/>
            <person name="Yan M."/>
            <person name="Riley R."/>
            <person name="Champramary S."/>
            <person name="Plett K.L."/>
            <person name="Tsai I.J."/>
            <person name="Slot J."/>
            <person name="Sipos G."/>
            <person name="Plett J."/>
            <person name="Nagy L.G."/>
            <person name="Grigoriev I.V."/>
        </authorList>
    </citation>
    <scope>NUCLEOTIDE SEQUENCE</scope>
    <source>
        <strain evidence="2">HWK02</strain>
    </source>
</reference>
<dbReference type="Pfam" id="PF12706">
    <property type="entry name" value="Lactamase_B_2"/>
    <property type="match status" value="1"/>
</dbReference>
<organism evidence="2 3">
    <name type="scientific">Armillaria luteobubalina</name>
    <dbReference type="NCBI Taxonomy" id="153913"/>
    <lineage>
        <taxon>Eukaryota</taxon>
        <taxon>Fungi</taxon>
        <taxon>Dikarya</taxon>
        <taxon>Basidiomycota</taxon>
        <taxon>Agaricomycotina</taxon>
        <taxon>Agaricomycetes</taxon>
        <taxon>Agaricomycetidae</taxon>
        <taxon>Agaricales</taxon>
        <taxon>Marasmiineae</taxon>
        <taxon>Physalacriaceae</taxon>
        <taxon>Armillaria</taxon>
    </lineage>
</organism>
<sequence>MEFIFLGTGTSAGLPCIDCITAPLERKMCKMCLSVLTPEGKRNMKRNTSAVVRIHIKEGGKVTIVIDAGKAFQMSALKWFPKYGLREIDAILITHSHADTWTLYRLIRSRINIYLLQKTFWALVSKECASGGGDVLEFKWHIISDQTPFEVNDTGIHITPFSDHLHSSRSFTLPDEVPSQVLECKAFLSFRFKISTACLHLRHITHPQGILERGHIPMIRATRTYLTGFCHAATYKEYVSMGEIVGGVLEDQREMAALDAKGFSVEKGDVIWIRPSHDGLRVMVDDGVVWDET</sequence>
<dbReference type="AlphaFoldDB" id="A0AA39Q5C2"/>
<dbReference type="PANTHER" id="PTHR42663">
    <property type="entry name" value="HYDROLASE C777.06C-RELATED-RELATED"/>
    <property type="match status" value="1"/>
</dbReference>
<name>A0AA39Q5C2_9AGAR</name>
<evidence type="ECO:0000313" key="2">
    <source>
        <dbReference type="EMBL" id="KAK0496336.1"/>
    </source>
</evidence>
<dbReference type="PANTHER" id="PTHR42663:SF6">
    <property type="entry name" value="HYDROLASE C777.06C-RELATED"/>
    <property type="match status" value="1"/>
</dbReference>
<protein>
    <recommendedName>
        <fullName evidence="1">Metallo-beta-lactamase domain-containing protein</fullName>
    </recommendedName>
</protein>
<comment type="caution">
    <text evidence="2">The sequence shown here is derived from an EMBL/GenBank/DDBJ whole genome shotgun (WGS) entry which is preliminary data.</text>
</comment>
<keyword evidence="3" id="KW-1185">Reference proteome</keyword>
<dbReference type="EMBL" id="JAUEPU010000015">
    <property type="protein sequence ID" value="KAK0496336.1"/>
    <property type="molecule type" value="Genomic_DNA"/>
</dbReference>
<dbReference type="Proteomes" id="UP001175228">
    <property type="component" value="Unassembled WGS sequence"/>
</dbReference>